<accession>A0A0E9QSS2</accession>
<sequence length="39" mass="4596">MLTNIFCCCYFSLPSDLDCGICLCWPHIKLLQWMCIMVH</sequence>
<protein>
    <submittedName>
        <fullName evidence="1">Uncharacterized protein</fullName>
    </submittedName>
</protein>
<dbReference type="AlphaFoldDB" id="A0A0E9QSS2"/>
<organism evidence="1">
    <name type="scientific">Anguilla anguilla</name>
    <name type="common">European freshwater eel</name>
    <name type="synonym">Muraena anguilla</name>
    <dbReference type="NCBI Taxonomy" id="7936"/>
    <lineage>
        <taxon>Eukaryota</taxon>
        <taxon>Metazoa</taxon>
        <taxon>Chordata</taxon>
        <taxon>Craniata</taxon>
        <taxon>Vertebrata</taxon>
        <taxon>Euteleostomi</taxon>
        <taxon>Actinopterygii</taxon>
        <taxon>Neopterygii</taxon>
        <taxon>Teleostei</taxon>
        <taxon>Anguilliformes</taxon>
        <taxon>Anguillidae</taxon>
        <taxon>Anguilla</taxon>
    </lineage>
</organism>
<proteinExistence type="predicted"/>
<reference evidence="1" key="1">
    <citation type="submission" date="2014-11" db="EMBL/GenBank/DDBJ databases">
        <authorList>
            <person name="Amaro Gonzalez C."/>
        </authorList>
    </citation>
    <scope>NUCLEOTIDE SEQUENCE</scope>
</reference>
<name>A0A0E9QSS2_ANGAN</name>
<dbReference type="EMBL" id="GBXM01088566">
    <property type="protein sequence ID" value="JAH20011.1"/>
    <property type="molecule type" value="Transcribed_RNA"/>
</dbReference>
<reference evidence="1" key="2">
    <citation type="journal article" date="2015" name="Fish Shellfish Immunol.">
        <title>Early steps in the European eel (Anguilla anguilla)-Vibrio vulnificus interaction in the gills: Role of the RtxA13 toxin.</title>
        <authorList>
            <person name="Callol A."/>
            <person name="Pajuelo D."/>
            <person name="Ebbesson L."/>
            <person name="Teles M."/>
            <person name="MacKenzie S."/>
            <person name="Amaro C."/>
        </authorList>
    </citation>
    <scope>NUCLEOTIDE SEQUENCE</scope>
</reference>
<evidence type="ECO:0000313" key="1">
    <source>
        <dbReference type="EMBL" id="JAH20011.1"/>
    </source>
</evidence>